<keyword evidence="1" id="KW-0812">Transmembrane</keyword>
<evidence type="ECO:0000313" key="3">
    <source>
        <dbReference type="Proteomes" id="UP000307380"/>
    </source>
</evidence>
<organism evidence="2 3">
    <name type="scientific">Orlajensenia flava</name>
    <dbReference type="NCBI Taxonomy" id="2565934"/>
    <lineage>
        <taxon>Bacteria</taxon>
        <taxon>Bacillati</taxon>
        <taxon>Actinomycetota</taxon>
        <taxon>Actinomycetes</taxon>
        <taxon>Micrococcales</taxon>
        <taxon>Microbacteriaceae</taxon>
        <taxon>Orlajensenia</taxon>
    </lineage>
</organism>
<feature type="transmembrane region" description="Helical" evidence="1">
    <location>
        <begin position="20"/>
        <end position="39"/>
    </location>
</feature>
<accession>A0A4V6RZ48</accession>
<dbReference type="AlphaFoldDB" id="A0A4V6RZ48"/>
<dbReference type="Proteomes" id="UP000307380">
    <property type="component" value="Unassembled WGS sequence"/>
</dbReference>
<sequence length="80" mass="8832">MQDGRAWPWWAISRFEGGMILMALGVLGLLVSVGVRHYGLSLVSVVMLAIIGIVVPAVIVVMVMSRRWVTRYGVKGLVHR</sequence>
<comment type="caution">
    <text evidence="2">The sequence shown here is derived from an EMBL/GenBank/DDBJ whole genome shotgun (WGS) entry which is preliminary data.</text>
</comment>
<feature type="transmembrane region" description="Helical" evidence="1">
    <location>
        <begin position="45"/>
        <end position="65"/>
    </location>
</feature>
<evidence type="ECO:0000313" key="2">
    <source>
        <dbReference type="EMBL" id="THG34447.1"/>
    </source>
</evidence>
<dbReference type="RefSeq" id="WP_136424245.1">
    <property type="nucleotide sequence ID" value="NZ_SSSN01000005.1"/>
</dbReference>
<reference evidence="2 3" key="1">
    <citation type="submission" date="2019-04" db="EMBL/GenBank/DDBJ databases">
        <authorList>
            <person name="Jiang L."/>
        </authorList>
    </citation>
    <scope>NUCLEOTIDE SEQUENCE [LARGE SCALE GENOMIC DNA]</scope>
    <source>
        <strain evidence="2 3">YIM 131861</strain>
    </source>
</reference>
<dbReference type="EMBL" id="SSSN01000005">
    <property type="protein sequence ID" value="THG34447.1"/>
    <property type="molecule type" value="Genomic_DNA"/>
</dbReference>
<keyword evidence="1" id="KW-1133">Transmembrane helix</keyword>
<name>A0A4V6RZ48_9MICO</name>
<keyword evidence="1" id="KW-0472">Membrane</keyword>
<proteinExistence type="predicted"/>
<protein>
    <submittedName>
        <fullName evidence="2">Uncharacterized protein</fullName>
    </submittedName>
</protein>
<keyword evidence="3" id="KW-1185">Reference proteome</keyword>
<evidence type="ECO:0000256" key="1">
    <source>
        <dbReference type="SAM" id="Phobius"/>
    </source>
</evidence>
<gene>
    <name evidence="2" type="ORF">E6C70_09285</name>
</gene>